<keyword evidence="2" id="KW-1185">Reference proteome</keyword>
<gene>
    <name evidence="1" type="ORF">EV192_105203</name>
</gene>
<dbReference type="SUPFAM" id="SSF56784">
    <property type="entry name" value="HAD-like"/>
    <property type="match status" value="1"/>
</dbReference>
<protein>
    <submittedName>
        <fullName evidence="1">Phosphoglycolate phosphatase</fullName>
    </submittedName>
</protein>
<dbReference type="SFLD" id="SFLDS00003">
    <property type="entry name" value="Haloacid_Dehalogenase"/>
    <property type="match status" value="1"/>
</dbReference>
<dbReference type="SFLD" id="SFLDG01129">
    <property type="entry name" value="C1.5:_HAD__Beta-PGM__Phosphata"/>
    <property type="match status" value="1"/>
</dbReference>
<dbReference type="InterPro" id="IPR036412">
    <property type="entry name" value="HAD-like_sf"/>
</dbReference>
<dbReference type="PANTHER" id="PTHR43434:SF1">
    <property type="entry name" value="PHOSPHOGLYCOLATE PHOSPHATASE"/>
    <property type="match status" value="1"/>
</dbReference>
<evidence type="ECO:0000313" key="2">
    <source>
        <dbReference type="Proteomes" id="UP000295680"/>
    </source>
</evidence>
<dbReference type="EMBL" id="SLWS01000005">
    <property type="protein sequence ID" value="TCO58138.1"/>
    <property type="molecule type" value="Genomic_DNA"/>
</dbReference>
<dbReference type="Pfam" id="PF13419">
    <property type="entry name" value="HAD_2"/>
    <property type="match status" value="1"/>
</dbReference>
<proteinExistence type="predicted"/>
<name>A0A4R2JM35_9PSEU</name>
<organism evidence="1 2">
    <name type="scientific">Actinocrispum wychmicini</name>
    <dbReference type="NCBI Taxonomy" id="1213861"/>
    <lineage>
        <taxon>Bacteria</taxon>
        <taxon>Bacillati</taxon>
        <taxon>Actinomycetota</taxon>
        <taxon>Actinomycetes</taxon>
        <taxon>Pseudonocardiales</taxon>
        <taxon>Pseudonocardiaceae</taxon>
        <taxon>Actinocrispum</taxon>
    </lineage>
</organism>
<dbReference type="GO" id="GO:0008967">
    <property type="term" value="F:phosphoglycolate phosphatase activity"/>
    <property type="evidence" value="ECO:0007669"/>
    <property type="project" value="TreeGrafter"/>
</dbReference>
<dbReference type="InterPro" id="IPR041492">
    <property type="entry name" value="HAD_2"/>
</dbReference>
<evidence type="ECO:0000313" key="1">
    <source>
        <dbReference type="EMBL" id="TCO58138.1"/>
    </source>
</evidence>
<comment type="caution">
    <text evidence="1">The sequence shown here is derived from an EMBL/GenBank/DDBJ whole genome shotgun (WGS) entry which is preliminary data.</text>
</comment>
<dbReference type="AlphaFoldDB" id="A0A4R2JM35"/>
<dbReference type="OrthoDB" id="9793014at2"/>
<dbReference type="Gene3D" id="3.40.50.1000">
    <property type="entry name" value="HAD superfamily/HAD-like"/>
    <property type="match status" value="1"/>
</dbReference>
<accession>A0A4R2JM35</accession>
<dbReference type="GO" id="GO:0006281">
    <property type="term" value="P:DNA repair"/>
    <property type="evidence" value="ECO:0007669"/>
    <property type="project" value="TreeGrafter"/>
</dbReference>
<dbReference type="Proteomes" id="UP000295680">
    <property type="component" value="Unassembled WGS sequence"/>
</dbReference>
<dbReference type="Gene3D" id="1.10.150.240">
    <property type="entry name" value="Putative phosphatase, domain 2"/>
    <property type="match status" value="1"/>
</dbReference>
<dbReference type="PANTHER" id="PTHR43434">
    <property type="entry name" value="PHOSPHOGLYCOLATE PHOSPHATASE"/>
    <property type="match status" value="1"/>
</dbReference>
<sequence>MTITVGFDLDMTLIDARPGVVVAMDALGEEFGIRLDGQYVVANMGPPLPDVFRELGLPEQDIDPMVARFRAMYPSLAIPLTTPMPGAEDALDAVRAVGGTTMIVTAKYQRNADLHIQALGWDVDHVIGDLWSAGKAEALKRHGASVYVGDHVGDMKGAAAADAFAVGVATGPCSASTLTEAGAHVVLTSLTQFPAWLTDHLGGRR</sequence>
<dbReference type="InterPro" id="IPR023214">
    <property type="entry name" value="HAD_sf"/>
</dbReference>
<dbReference type="InterPro" id="IPR023198">
    <property type="entry name" value="PGP-like_dom2"/>
</dbReference>
<dbReference type="InterPro" id="IPR050155">
    <property type="entry name" value="HAD-like_hydrolase_sf"/>
</dbReference>
<reference evidence="1 2" key="1">
    <citation type="submission" date="2019-03" db="EMBL/GenBank/DDBJ databases">
        <title>Genomic Encyclopedia of Type Strains, Phase IV (KMG-IV): sequencing the most valuable type-strain genomes for metagenomic binning, comparative biology and taxonomic classification.</title>
        <authorList>
            <person name="Goeker M."/>
        </authorList>
    </citation>
    <scope>NUCLEOTIDE SEQUENCE [LARGE SCALE GENOMIC DNA]</scope>
    <source>
        <strain evidence="1 2">DSM 45934</strain>
    </source>
</reference>
<dbReference type="RefSeq" id="WP_132118674.1">
    <property type="nucleotide sequence ID" value="NZ_SLWS01000005.1"/>
</dbReference>